<dbReference type="HOGENOM" id="CLU_2469313_0_0_1"/>
<dbReference type="AlphaFoldDB" id="A0A0D0B651"/>
<keyword evidence="3" id="KW-1185">Reference proteome</keyword>
<proteinExistence type="predicted"/>
<feature type="region of interest" description="Disordered" evidence="1">
    <location>
        <begin position="50"/>
        <end position="104"/>
    </location>
</feature>
<evidence type="ECO:0000313" key="2">
    <source>
        <dbReference type="EMBL" id="KIK58875.1"/>
    </source>
</evidence>
<dbReference type="Proteomes" id="UP000053593">
    <property type="component" value="Unassembled WGS sequence"/>
</dbReference>
<evidence type="ECO:0000313" key="3">
    <source>
        <dbReference type="Proteomes" id="UP000053593"/>
    </source>
</evidence>
<accession>A0A0D0B651</accession>
<feature type="compositionally biased region" description="Polar residues" evidence="1">
    <location>
        <begin position="86"/>
        <end position="104"/>
    </location>
</feature>
<dbReference type="EMBL" id="KN834782">
    <property type="protein sequence ID" value="KIK58875.1"/>
    <property type="molecule type" value="Genomic_DNA"/>
</dbReference>
<sequence>MSTLTTLQEKALAYVDLLQTDLYKEMITPGPEIVPPQTYNYESLNSLALQPKQSITDSQDDSDDSGPNNDSDSSQKEDLRIDGNPTGDQNNVSNDAGGIAQSQT</sequence>
<name>A0A0D0B651_9AGAR</name>
<protein>
    <submittedName>
        <fullName evidence="2">Uncharacterized protein</fullName>
    </submittedName>
</protein>
<evidence type="ECO:0000256" key="1">
    <source>
        <dbReference type="SAM" id="MobiDB-lite"/>
    </source>
</evidence>
<dbReference type="OrthoDB" id="3092101at2759"/>
<reference evidence="2 3" key="1">
    <citation type="submission" date="2014-04" db="EMBL/GenBank/DDBJ databases">
        <title>Evolutionary Origins and Diversification of the Mycorrhizal Mutualists.</title>
        <authorList>
            <consortium name="DOE Joint Genome Institute"/>
            <consortium name="Mycorrhizal Genomics Consortium"/>
            <person name="Kohler A."/>
            <person name="Kuo A."/>
            <person name="Nagy L.G."/>
            <person name="Floudas D."/>
            <person name="Copeland A."/>
            <person name="Barry K.W."/>
            <person name="Cichocki N."/>
            <person name="Veneault-Fourrey C."/>
            <person name="LaButti K."/>
            <person name="Lindquist E.A."/>
            <person name="Lipzen A."/>
            <person name="Lundell T."/>
            <person name="Morin E."/>
            <person name="Murat C."/>
            <person name="Riley R."/>
            <person name="Ohm R."/>
            <person name="Sun H."/>
            <person name="Tunlid A."/>
            <person name="Henrissat B."/>
            <person name="Grigoriev I.V."/>
            <person name="Hibbett D.S."/>
            <person name="Martin F."/>
        </authorList>
    </citation>
    <scope>NUCLEOTIDE SEQUENCE [LARGE SCALE GENOMIC DNA]</scope>
    <source>
        <strain evidence="2 3">FD-317 M1</strain>
    </source>
</reference>
<gene>
    <name evidence="2" type="ORF">GYMLUDRAFT_245654</name>
</gene>
<organism evidence="2 3">
    <name type="scientific">Collybiopsis luxurians FD-317 M1</name>
    <dbReference type="NCBI Taxonomy" id="944289"/>
    <lineage>
        <taxon>Eukaryota</taxon>
        <taxon>Fungi</taxon>
        <taxon>Dikarya</taxon>
        <taxon>Basidiomycota</taxon>
        <taxon>Agaricomycotina</taxon>
        <taxon>Agaricomycetes</taxon>
        <taxon>Agaricomycetidae</taxon>
        <taxon>Agaricales</taxon>
        <taxon>Marasmiineae</taxon>
        <taxon>Omphalotaceae</taxon>
        <taxon>Collybiopsis</taxon>
        <taxon>Collybiopsis luxurians</taxon>
    </lineage>
</organism>